<evidence type="ECO:0000313" key="5">
    <source>
        <dbReference type="EMBL" id="MCH6166911.1"/>
    </source>
</evidence>
<keyword evidence="1" id="KW-0285">Flavoprotein</keyword>
<comment type="caution">
    <text evidence="5">The sequence shown here is derived from an EMBL/GenBank/DDBJ whole genome shotgun (WGS) entry which is preliminary data.</text>
</comment>
<evidence type="ECO:0000256" key="2">
    <source>
        <dbReference type="ARBA" id="ARBA00022643"/>
    </source>
</evidence>
<dbReference type="PANTHER" id="PTHR23026">
    <property type="entry name" value="NADPH NITROREDUCTASE"/>
    <property type="match status" value="1"/>
</dbReference>
<dbReference type="InterPro" id="IPR000415">
    <property type="entry name" value="Nitroreductase-like"/>
</dbReference>
<organism evidence="5 6">
    <name type="scientific">Pseudonocardia alaniniphila</name>
    <dbReference type="NCBI Taxonomy" id="75291"/>
    <lineage>
        <taxon>Bacteria</taxon>
        <taxon>Bacillati</taxon>
        <taxon>Actinomycetota</taxon>
        <taxon>Actinomycetes</taxon>
        <taxon>Pseudonocardiales</taxon>
        <taxon>Pseudonocardiaceae</taxon>
        <taxon>Pseudonocardia</taxon>
    </lineage>
</organism>
<gene>
    <name evidence="5" type="ORF">MMF94_14575</name>
</gene>
<dbReference type="RefSeq" id="WP_241036937.1">
    <property type="nucleotide sequence ID" value="NZ_BAAAJF010000036.1"/>
</dbReference>
<keyword evidence="6" id="KW-1185">Reference proteome</keyword>
<evidence type="ECO:0000256" key="1">
    <source>
        <dbReference type="ARBA" id="ARBA00022630"/>
    </source>
</evidence>
<evidence type="ECO:0000313" key="6">
    <source>
        <dbReference type="Proteomes" id="UP001299970"/>
    </source>
</evidence>
<sequence length="218" mass="23557">MDHSRLSMPLGDAIFTQRAIRRFRPDPVPLADLELIVSAAAKAPNGGNSQIARFLAVNDPDLIREFGALYREAWWAKRRDAEGWTGPDDLTEAERVQWASSMRLADDMGGVPCVVFALSVPPNGAGSVLPATQNLMLAARGLGIGSVPTTLHPSVEDRFREMFGIPAEVAFHFAIPLGYPAGSFGPTKRRSTWETTYLNRWEGAVPWAPAAASAGPSS</sequence>
<dbReference type="EMBL" id="JAKXMK010000011">
    <property type="protein sequence ID" value="MCH6166911.1"/>
    <property type="molecule type" value="Genomic_DNA"/>
</dbReference>
<feature type="domain" description="Nitroreductase" evidence="4">
    <location>
        <begin position="17"/>
        <end position="179"/>
    </location>
</feature>
<dbReference type="InterPro" id="IPR050627">
    <property type="entry name" value="Nitroreductase/BluB"/>
</dbReference>
<dbReference type="Pfam" id="PF00881">
    <property type="entry name" value="Nitroreductase"/>
    <property type="match status" value="1"/>
</dbReference>
<dbReference type="SUPFAM" id="SSF55469">
    <property type="entry name" value="FMN-dependent nitroreductase-like"/>
    <property type="match status" value="1"/>
</dbReference>
<dbReference type="Gene3D" id="3.40.109.10">
    <property type="entry name" value="NADH Oxidase"/>
    <property type="match status" value="1"/>
</dbReference>
<name>A0ABS9TF17_9PSEU</name>
<keyword evidence="3" id="KW-0560">Oxidoreductase</keyword>
<dbReference type="CDD" id="cd02062">
    <property type="entry name" value="Nitro_FMN_reductase"/>
    <property type="match status" value="1"/>
</dbReference>
<dbReference type="Proteomes" id="UP001299970">
    <property type="component" value="Unassembled WGS sequence"/>
</dbReference>
<evidence type="ECO:0000259" key="4">
    <source>
        <dbReference type="Pfam" id="PF00881"/>
    </source>
</evidence>
<dbReference type="PANTHER" id="PTHR23026:SF90">
    <property type="entry name" value="IODOTYROSINE DEIODINASE 1"/>
    <property type="match status" value="1"/>
</dbReference>
<dbReference type="InterPro" id="IPR029479">
    <property type="entry name" value="Nitroreductase"/>
</dbReference>
<keyword evidence="2" id="KW-0288">FMN</keyword>
<proteinExistence type="predicted"/>
<protein>
    <submittedName>
        <fullName evidence="5">Nitroreductase family protein</fullName>
    </submittedName>
</protein>
<reference evidence="5 6" key="1">
    <citation type="submission" date="2022-03" db="EMBL/GenBank/DDBJ databases">
        <title>Pseudonocardia alaer sp. nov., a novel actinomycete isolated from reed forest soil.</title>
        <authorList>
            <person name="Wang L."/>
        </authorList>
    </citation>
    <scope>NUCLEOTIDE SEQUENCE [LARGE SCALE GENOMIC DNA]</scope>
    <source>
        <strain evidence="5 6">Y-16303</strain>
    </source>
</reference>
<evidence type="ECO:0000256" key="3">
    <source>
        <dbReference type="ARBA" id="ARBA00023002"/>
    </source>
</evidence>
<accession>A0ABS9TF17</accession>